<evidence type="ECO:0000256" key="5">
    <source>
        <dbReference type="ARBA" id="ARBA00023098"/>
    </source>
</evidence>
<evidence type="ECO:0000256" key="6">
    <source>
        <dbReference type="ARBA" id="ARBA00023136"/>
    </source>
</evidence>
<name>B3U4Q9_9BACT</name>
<dbReference type="GO" id="GO:0016020">
    <property type="term" value="C:membrane"/>
    <property type="evidence" value="ECO:0007669"/>
    <property type="project" value="GOC"/>
</dbReference>
<dbReference type="AlphaFoldDB" id="B3U4Q9"/>
<sequence length="241" mass="28295">MDKALYPYLLFWSIGLLCVLAEWRFPARPIAYRSVFWRDLIALGLYNVSFLAVVQATDRIPIPNYMPAALYSLPTVVKLALFYIVEDFGLYWVHRLMHTKPVWRIHRWHHSPTSLYWLAGIRATIPHIALFNLTYIIALPLLHEASAWAFQVIMVEHIVRNNWMHLNVTWRSSWLEWVFVTPRYHQIHHSTDPAHQRANLGALLTIWDRLFGTYYNPDDVKAELSFGLVERVPPVRLVIGL</sequence>
<feature type="domain" description="Fatty acid hydroxylase" evidence="8">
    <location>
        <begin position="80"/>
        <end position="213"/>
    </location>
</feature>
<dbReference type="EMBL" id="EU559167">
    <property type="protein sequence ID" value="ACE75626.1"/>
    <property type="molecule type" value="Genomic_DNA"/>
</dbReference>
<feature type="transmembrane region" description="Helical" evidence="7">
    <location>
        <begin position="6"/>
        <end position="23"/>
    </location>
</feature>
<dbReference type="KEGG" id="nde:NIDE1479"/>
<feature type="transmembrane region" description="Helical" evidence="7">
    <location>
        <begin position="68"/>
        <end position="93"/>
    </location>
</feature>
<evidence type="ECO:0000256" key="2">
    <source>
        <dbReference type="ARBA" id="ARBA00022692"/>
    </source>
</evidence>
<evidence type="ECO:0000259" key="8">
    <source>
        <dbReference type="Pfam" id="PF04116"/>
    </source>
</evidence>
<evidence type="ECO:0000313" key="9">
    <source>
        <dbReference type="EMBL" id="ACE75626.1"/>
    </source>
</evidence>
<reference evidence="9" key="1">
    <citation type="journal article" date="2008" name="Environ. Microbiol.">
        <title>Environmental genomics reveals a functional chlorite dismutase in the nitrite-oxidizing bacterium 'Candidatus Nitrospira defluvii'.</title>
        <authorList>
            <person name="Maixner F."/>
            <person name="Wagner M."/>
            <person name="Lucker S."/>
            <person name="Pelletier E."/>
            <person name="Schmitz-Esser S."/>
            <person name="Hace K."/>
            <person name="Spieck E."/>
            <person name="Konrat R."/>
            <person name="Le Paslier D."/>
            <person name="Daims H."/>
        </authorList>
    </citation>
    <scope>NUCLEOTIDE SEQUENCE</scope>
</reference>
<comment type="subcellular location">
    <subcellularLocation>
        <location evidence="1">Endomembrane system</location>
        <topology evidence="1">Multi-pass membrane protein</topology>
    </subcellularLocation>
</comment>
<dbReference type="GO" id="GO:0005506">
    <property type="term" value="F:iron ion binding"/>
    <property type="evidence" value="ECO:0007669"/>
    <property type="project" value="InterPro"/>
</dbReference>
<gene>
    <name evidence="10" type="ORF">NIDE1479</name>
</gene>
<evidence type="ECO:0000256" key="4">
    <source>
        <dbReference type="ARBA" id="ARBA00023002"/>
    </source>
</evidence>
<keyword evidence="3 7" id="KW-1133">Transmembrane helix</keyword>
<dbReference type="STRING" id="330214.NIDE1479"/>
<dbReference type="EMBL" id="FP929003">
    <property type="protein sequence ID" value="CBK41221.1"/>
    <property type="molecule type" value="Genomic_DNA"/>
</dbReference>
<dbReference type="eggNOG" id="COG3000">
    <property type="taxonomic scope" value="Bacteria"/>
</dbReference>
<keyword evidence="2 7" id="KW-0812">Transmembrane</keyword>
<evidence type="ECO:0000256" key="3">
    <source>
        <dbReference type="ARBA" id="ARBA00022989"/>
    </source>
</evidence>
<evidence type="ECO:0000256" key="7">
    <source>
        <dbReference type="SAM" id="Phobius"/>
    </source>
</evidence>
<dbReference type="PANTHER" id="PTHR21624">
    <property type="entry name" value="STEROL DESATURASE-RELATED PROTEIN"/>
    <property type="match status" value="1"/>
</dbReference>
<keyword evidence="4" id="KW-0560">Oxidoreductase</keyword>
<dbReference type="Pfam" id="PF04116">
    <property type="entry name" value="FA_hydroxylase"/>
    <property type="match status" value="1"/>
</dbReference>
<proteinExistence type="predicted"/>
<keyword evidence="11" id="KW-1185">Reference proteome</keyword>
<dbReference type="HOGENOM" id="CLU_033631_0_1_0"/>
<dbReference type="GO" id="GO:0012505">
    <property type="term" value="C:endomembrane system"/>
    <property type="evidence" value="ECO:0007669"/>
    <property type="project" value="UniProtKB-SubCell"/>
</dbReference>
<evidence type="ECO:0000256" key="1">
    <source>
        <dbReference type="ARBA" id="ARBA00004127"/>
    </source>
</evidence>
<dbReference type="OrthoDB" id="9770329at2"/>
<dbReference type="InterPro" id="IPR051689">
    <property type="entry name" value="Sterol_desaturase/TMEM195"/>
</dbReference>
<feature type="transmembrane region" description="Helical" evidence="7">
    <location>
        <begin position="35"/>
        <end position="56"/>
    </location>
</feature>
<dbReference type="PANTHER" id="PTHR21624:SF1">
    <property type="entry name" value="ALKYLGLYCEROL MONOOXYGENASE"/>
    <property type="match status" value="1"/>
</dbReference>
<keyword evidence="5" id="KW-0443">Lipid metabolism</keyword>
<protein>
    <submittedName>
        <fullName evidence="9">Putative sterol desaturase</fullName>
    </submittedName>
</protein>
<organism evidence="9">
    <name type="scientific">Nitrospira defluvii</name>
    <dbReference type="NCBI Taxonomy" id="330214"/>
    <lineage>
        <taxon>Bacteria</taxon>
        <taxon>Pseudomonadati</taxon>
        <taxon>Nitrospirota</taxon>
        <taxon>Nitrospiria</taxon>
        <taxon>Nitrospirales</taxon>
        <taxon>Nitrospiraceae</taxon>
        <taxon>Nitrospira</taxon>
    </lineage>
</organism>
<evidence type="ECO:0000313" key="10">
    <source>
        <dbReference type="EMBL" id="CBK41221.1"/>
    </source>
</evidence>
<reference evidence="10" key="3">
    <citation type="submission" date="2010-03" db="EMBL/GenBank/DDBJ databases">
        <authorList>
            <person name="Genoscope - CEA"/>
        </authorList>
    </citation>
    <scope>NUCLEOTIDE SEQUENCE</scope>
</reference>
<dbReference type="GO" id="GO:0008610">
    <property type="term" value="P:lipid biosynthetic process"/>
    <property type="evidence" value="ECO:0007669"/>
    <property type="project" value="InterPro"/>
</dbReference>
<feature type="transmembrane region" description="Helical" evidence="7">
    <location>
        <begin position="114"/>
        <end position="137"/>
    </location>
</feature>
<accession>B3U4Q9</accession>
<evidence type="ECO:0000313" key="11">
    <source>
        <dbReference type="Proteomes" id="UP000001660"/>
    </source>
</evidence>
<dbReference type="InterPro" id="IPR006694">
    <property type="entry name" value="Fatty_acid_hydroxylase"/>
</dbReference>
<reference evidence="10 11" key="2">
    <citation type="journal article" date="2010" name="Proc. Natl. Acad. Sci. U.S.A.">
        <title>A Nitrospira metagenome illuminates the physiology and evolution of globally important nitrite-oxidizing bacteria.</title>
        <authorList>
            <person name="Lucker S."/>
            <person name="Wagner M."/>
            <person name="Maixner F."/>
            <person name="Pelletier E."/>
            <person name="Koch H."/>
            <person name="Vacherie B."/>
            <person name="Rattei T."/>
            <person name="Sinninghe Damste J."/>
            <person name="Spieck E."/>
            <person name="Le Paslier D."/>
            <person name="Daims H."/>
        </authorList>
    </citation>
    <scope>NUCLEOTIDE SEQUENCE [LARGE SCALE GENOMIC DNA]</scope>
</reference>
<dbReference type="Proteomes" id="UP000001660">
    <property type="component" value="Chromosome"/>
</dbReference>
<keyword evidence="6 7" id="KW-0472">Membrane</keyword>
<dbReference type="GO" id="GO:0050479">
    <property type="term" value="F:glyceryl-ether monooxygenase activity"/>
    <property type="evidence" value="ECO:0007669"/>
    <property type="project" value="TreeGrafter"/>
</dbReference>
<dbReference type="GO" id="GO:0006643">
    <property type="term" value="P:membrane lipid metabolic process"/>
    <property type="evidence" value="ECO:0007669"/>
    <property type="project" value="TreeGrafter"/>
</dbReference>